<evidence type="ECO:0000259" key="2">
    <source>
        <dbReference type="Pfam" id="PF14111"/>
    </source>
</evidence>
<dbReference type="PANTHER" id="PTHR31286:SF163">
    <property type="entry name" value="ZINC KNUCKLE CX2CX4HX4C DOMAIN-CONTAINING PROTEIN"/>
    <property type="match status" value="1"/>
</dbReference>
<sequence length="564" mass="65655">MTTRIPYADKGKGIAYQADSSQRKRIRAPELDTLDLVRENRLTLIGRLTNPTEQRMRAMFAFFTDRWELKRGFEGSDLGHDSFQLRFNLEEDLQKVLKKRPYQFGRWMVIIQRWEPVISPLFPSQIPFWIRLKGLPLHYWKEELLRKIGREVGSLINQEVTKAEAKIHVFINALKPLVKETVIEFASGEEALVMLEYERLGFHCSICNKLSHVSRDCKTIENTTKKTKNHDHEGPDREPERRDEETRPNREHTRDFSHRRDRHGHSFGERGRYSNPTREEGREKSVESRTRQNERTSGGTREREQHHINREPVSSNGYGRRDMREFLNQRESRGRRRNTEELQWREKTQTGESRHGSLQTREAQPTYRTPPRQEASHQIPGIPTTEEVMEELREVTVQYVNCPDPGESAARQQRVNQSEEQGLLATTAENIIAAATDTYYKTLSFGQEEQNLVQEDSEETEDQVHRAQPIPKKRRGRPPKNKRNSPMVGTSLRMRMFTQNQNSPHPRNKQTRVSNSNVAGPSRRNTSGQRDETQDPSRQQPVGTIIPATTRATGDFRCPPSQIP</sequence>
<evidence type="ECO:0000259" key="3">
    <source>
        <dbReference type="Pfam" id="PF14392"/>
    </source>
</evidence>
<dbReference type="PANTHER" id="PTHR31286">
    <property type="entry name" value="GLYCINE-RICH CELL WALL STRUCTURAL PROTEIN 1.8-LIKE"/>
    <property type="match status" value="1"/>
</dbReference>
<comment type="caution">
    <text evidence="4">The sequence shown here is derived from an EMBL/GenBank/DDBJ whole genome shotgun (WGS) entry which is preliminary data.</text>
</comment>
<dbReference type="AlphaFoldDB" id="A0A6D2KYN3"/>
<feature type="domain" description="DUF4283" evidence="2">
    <location>
        <begin position="39"/>
        <end position="120"/>
    </location>
</feature>
<gene>
    <name evidence="4" type="ORF">MERR_LOCUS49394</name>
</gene>
<reference evidence="4" key="1">
    <citation type="submission" date="2020-01" db="EMBL/GenBank/DDBJ databases">
        <authorList>
            <person name="Mishra B."/>
        </authorList>
    </citation>
    <scope>NUCLEOTIDE SEQUENCE [LARGE SCALE GENOMIC DNA]</scope>
</reference>
<name>A0A6D2KYN3_9BRAS</name>
<dbReference type="Pfam" id="PF14392">
    <property type="entry name" value="zf-CCHC_4"/>
    <property type="match status" value="1"/>
</dbReference>
<accession>A0A6D2KYN3</accession>
<organism evidence="4 5">
    <name type="scientific">Microthlaspi erraticum</name>
    <dbReference type="NCBI Taxonomy" id="1685480"/>
    <lineage>
        <taxon>Eukaryota</taxon>
        <taxon>Viridiplantae</taxon>
        <taxon>Streptophyta</taxon>
        <taxon>Embryophyta</taxon>
        <taxon>Tracheophyta</taxon>
        <taxon>Spermatophyta</taxon>
        <taxon>Magnoliopsida</taxon>
        <taxon>eudicotyledons</taxon>
        <taxon>Gunneridae</taxon>
        <taxon>Pentapetalae</taxon>
        <taxon>rosids</taxon>
        <taxon>malvids</taxon>
        <taxon>Brassicales</taxon>
        <taxon>Brassicaceae</taxon>
        <taxon>Coluteocarpeae</taxon>
        <taxon>Microthlaspi</taxon>
    </lineage>
</organism>
<dbReference type="OrthoDB" id="990365at2759"/>
<feature type="compositionally biased region" description="Basic and acidic residues" evidence="1">
    <location>
        <begin position="319"/>
        <end position="355"/>
    </location>
</feature>
<dbReference type="InterPro" id="IPR025558">
    <property type="entry name" value="DUF4283"/>
</dbReference>
<proteinExistence type="predicted"/>
<feature type="domain" description="Zinc knuckle CX2CX4HX4C" evidence="3">
    <location>
        <begin position="174"/>
        <end position="218"/>
    </location>
</feature>
<evidence type="ECO:0000313" key="4">
    <source>
        <dbReference type="EMBL" id="CAA7062158.1"/>
    </source>
</evidence>
<dbReference type="Pfam" id="PF14111">
    <property type="entry name" value="DUF4283"/>
    <property type="match status" value="1"/>
</dbReference>
<dbReference type="Proteomes" id="UP000467841">
    <property type="component" value="Unassembled WGS sequence"/>
</dbReference>
<dbReference type="InterPro" id="IPR025836">
    <property type="entry name" value="Zn_knuckle_CX2CX4HX4C"/>
</dbReference>
<feature type="compositionally biased region" description="Basic residues" evidence="1">
    <location>
        <begin position="471"/>
        <end position="483"/>
    </location>
</feature>
<evidence type="ECO:0000256" key="1">
    <source>
        <dbReference type="SAM" id="MobiDB-lite"/>
    </source>
</evidence>
<keyword evidence="5" id="KW-1185">Reference proteome</keyword>
<evidence type="ECO:0008006" key="6">
    <source>
        <dbReference type="Google" id="ProtNLM"/>
    </source>
</evidence>
<dbReference type="EMBL" id="CACVBM020001928">
    <property type="protein sequence ID" value="CAA7062158.1"/>
    <property type="molecule type" value="Genomic_DNA"/>
</dbReference>
<dbReference type="InterPro" id="IPR040256">
    <property type="entry name" value="At4g02000-like"/>
</dbReference>
<protein>
    <recommendedName>
        <fullName evidence="6">DUF4283 domain-containing protein</fullName>
    </recommendedName>
</protein>
<feature type="region of interest" description="Disordered" evidence="1">
    <location>
        <begin position="450"/>
        <end position="564"/>
    </location>
</feature>
<evidence type="ECO:0000313" key="5">
    <source>
        <dbReference type="Proteomes" id="UP000467841"/>
    </source>
</evidence>
<feature type="compositionally biased region" description="Basic and acidic residues" evidence="1">
    <location>
        <begin position="230"/>
        <end position="310"/>
    </location>
</feature>
<feature type="region of interest" description="Disordered" evidence="1">
    <location>
        <begin position="223"/>
        <end position="383"/>
    </location>
</feature>
<feature type="compositionally biased region" description="Polar residues" evidence="1">
    <location>
        <begin position="356"/>
        <end position="367"/>
    </location>
</feature>
<feature type="compositionally biased region" description="Polar residues" evidence="1">
    <location>
        <begin position="497"/>
        <end position="528"/>
    </location>
</feature>